<sequence>PEFILHYSNKARLSGWWRDIKKIAGTLSKDKERERLSPYNAEPMEYLGRYQSEDLLSCQDGRLVAVDFIRGCPMERLLGKDDKDWLKLVDLRSWLSENRLFY</sequence>
<dbReference type="EMBL" id="BARV01029915">
    <property type="protein sequence ID" value="GAI35406.1"/>
    <property type="molecule type" value="Genomic_DNA"/>
</dbReference>
<feature type="non-terminal residue" evidence="1">
    <location>
        <position position="1"/>
    </location>
</feature>
<name>X1NYX2_9ZZZZ</name>
<comment type="caution">
    <text evidence="1">The sequence shown here is derived from an EMBL/GenBank/DDBJ whole genome shotgun (WGS) entry which is preliminary data.</text>
</comment>
<proteinExistence type="predicted"/>
<reference evidence="1" key="1">
    <citation type="journal article" date="2014" name="Front. Microbiol.">
        <title>High frequency of phylogenetically diverse reductive dehalogenase-homologous genes in deep subseafloor sedimentary metagenomes.</title>
        <authorList>
            <person name="Kawai M."/>
            <person name="Futagami T."/>
            <person name="Toyoda A."/>
            <person name="Takaki Y."/>
            <person name="Nishi S."/>
            <person name="Hori S."/>
            <person name="Arai W."/>
            <person name="Tsubouchi T."/>
            <person name="Morono Y."/>
            <person name="Uchiyama I."/>
            <person name="Ito T."/>
            <person name="Fujiyama A."/>
            <person name="Inagaki F."/>
            <person name="Takami H."/>
        </authorList>
    </citation>
    <scope>NUCLEOTIDE SEQUENCE</scope>
    <source>
        <strain evidence="1">Expedition CK06-06</strain>
    </source>
</reference>
<evidence type="ECO:0000313" key="1">
    <source>
        <dbReference type="EMBL" id="GAI35406.1"/>
    </source>
</evidence>
<organism evidence="1">
    <name type="scientific">marine sediment metagenome</name>
    <dbReference type="NCBI Taxonomy" id="412755"/>
    <lineage>
        <taxon>unclassified sequences</taxon>
        <taxon>metagenomes</taxon>
        <taxon>ecological metagenomes</taxon>
    </lineage>
</organism>
<dbReference type="AlphaFoldDB" id="X1NYX2"/>
<protein>
    <submittedName>
        <fullName evidence="1">Uncharacterized protein</fullName>
    </submittedName>
</protein>
<gene>
    <name evidence="1" type="ORF">S06H3_47609</name>
</gene>
<accession>X1NYX2</accession>